<reference evidence="11 12" key="1">
    <citation type="submission" date="2018-07" db="EMBL/GenBank/DDBJ databases">
        <title>Genome sequencing of oomycete isolates from Chile give support for New Zealand origin for Phytophthora kernoviae and make available the first Nothophytophthora sp. genome.</title>
        <authorList>
            <person name="Studholme D.J."/>
            <person name="Sanfuentes E."/>
            <person name="Panda P."/>
            <person name="Hill R."/>
            <person name="Sambles C."/>
            <person name="Grant M."/>
            <person name="Williams N.M."/>
            <person name="Mcdougal R.L."/>
        </authorList>
    </citation>
    <scope>NUCLEOTIDE SEQUENCE [LARGE SCALE GENOMIC DNA]</scope>
    <source>
        <strain evidence="10">Chile6</strain>
        <strain evidence="9">Chile7</strain>
    </source>
</reference>
<feature type="transmembrane region" description="Helical" evidence="7">
    <location>
        <begin position="185"/>
        <end position="202"/>
    </location>
</feature>
<dbReference type="Gene3D" id="2.40.30.10">
    <property type="entry name" value="Translation factors"/>
    <property type="match status" value="1"/>
</dbReference>
<evidence type="ECO:0000256" key="5">
    <source>
        <dbReference type="ARBA" id="ARBA00023136"/>
    </source>
</evidence>
<dbReference type="GO" id="GO:0005886">
    <property type="term" value="C:plasma membrane"/>
    <property type="evidence" value="ECO:0007669"/>
    <property type="project" value="TreeGrafter"/>
</dbReference>
<dbReference type="InterPro" id="IPR013112">
    <property type="entry name" value="FAD-bd_8"/>
</dbReference>
<evidence type="ECO:0000256" key="3">
    <source>
        <dbReference type="ARBA" id="ARBA00022989"/>
    </source>
</evidence>
<evidence type="ECO:0000256" key="6">
    <source>
        <dbReference type="SAM" id="MobiDB-lite"/>
    </source>
</evidence>
<dbReference type="Proteomes" id="UP000277300">
    <property type="component" value="Unassembled WGS sequence"/>
</dbReference>
<feature type="compositionally biased region" description="Basic and acidic residues" evidence="6">
    <location>
        <begin position="15"/>
        <end position="24"/>
    </location>
</feature>
<dbReference type="SFLD" id="SFLDG01168">
    <property type="entry name" value="Ferric_reductase_subgroup_(FRE"/>
    <property type="match status" value="1"/>
</dbReference>
<dbReference type="AlphaFoldDB" id="A0A3F2RT89"/>
<feature type="transmembrane region" description="Helical" evidence="7">
    <location>
        <begin position="97"/>
        <end position="113"/>
    </location>
</feature>
<dbReference type="Pfam" id="PF08022">
    <property type="entry name" value="FAD_binding_8"/>
    <property type="match status" value="1"/>
</dbReference>
<sequence length="527" mass="58141">MERRRVPLPSLSSSLEKKLSTPQDDTEKLLAQEFDDAEYDDATAASLGGLSKTSKLSKNAPGFLLLQVNLVVGKLLIDRENGKLAKSGFLDRTARAFGMNGLYALVLSVVLVARRSFLHKMFGLSGERAARYHVLTGQFGAVMLILHGVLYVLVWYMQGKVINMLLPCLEETCTPKQQYGSSRNFFGLVALVPLIVVVLSSLEWVRRRYFRRFIVLHCLSVVFVAFTALHYYPTTFWLIPAFVLYAIYRMVSVFGRGQASVVSATALSDKVFQLELRRSASGGSDFVPGQYVYIKVDAIGKNEWHPFTISSSPLRNRHSFVLDAKVQGSFTSQLLSLMKTQQLHTVHVDGYYGSKIKLAPHMVFVAGGSGMTPFLSLLDHLRALADAGDRDDMSMLDAQELPQTLTHSQIICEAITTTSREGALGVALGEMEVAGLGVSSPAPPATPRAFPTPAQSLLNRSFLIEKERPDLGARLRNVHSEIRENYGMKANVALLVSGPAELQADALVQARELQAPTFQMHQKSFLL</sequence>
<comment type="subcellular location">
    <subcellularLocation>
        <location evidence="1">Membrane</location>
        <topology evidence="1">Multi-pass membrane protein</topology>
    </subcellularLocation>
</comment>
<dbReference type="PANTHER" id="PTHR11972">
    <property type="entry name" value="NADPH OXIDASE"/>
    <property type="match status" value="1"/>
</dbReference>
<dbReference type="CDD" id="cd06186">
    <property type="entry name" value="NOX_Duox_like_FAD_NADP"/>
    <property type="match status" value="1"/>
</dbReference>
<proteinExistence type="predicted"/>
<keyword evidence="5 7" id="KW-0472">Membrane</keyword>
<dbReference type="SUPFAM" id="SSF63380">
    <property type="entry name" value="Riboflavin synthase domain-like"/>
    <property type="match status" value="1"/>
</dbReference>
<dbReference type="InterPro" id="IPR017927">
    <property type="entry name" value="FAD-bd_FR_type"/>
</dbReference>
<dbReference type="PANTHER" id="PTHR11972:SF193">
    <property type="entry name" value="FAD-BINDING FR-TYPE DOMAIN-CONTAINING PROTEIN"/>
    <property type="match status" value="1"/>
</dbReference>
<dbReference type="Gene3D" id="3.40.50.80">
    <property type="entry name" value="Nucleotide-binding domain of ferredoxin-NADP reductase (FNR) module"/>
    <property type="match status" value="1"/>
</dbReference>
<dbReference type="OrthoDB" id="167398at2759"/>
<evidence type="ECO:0000256" key="4">
    <source>
        <dbReference type="ARBA" id="ARBA00023002"/>
    </source>
</evidence>
<evidence type="ECO:0000313" key="10">
    <source>
        <dbReference type="EMBL" id="RLN63761.1"/>
    </source>
</evidence>
<evidence type="ECO:0000259" key="8">
    <source>
        <dbReference type="PROSITE" id="PS51384"/>
    </source>
</evidence>
<feature type="transmembrane region" description="Helical" evidence="7">
    <location>
        <begin position="134"/>
        <end position="157"/>
    </location>
</feature>
<dbReference type="InterPro" id="IPR017938">
    <property type="entry name" value="Riboflavin_synthase-like_b-brl"/>
</dbReference>
<evidence type="ECO:0000256" key="2">
    <source>
        <dbReference type="ARBA" id="ARBA00022692"/>
    </source>
</evidence>
<keyword evidence="2 7" id="KW-0812">Transmembrane</keyword>
<dbReference type="EMBL" id="MBDO02000088">
    <property type="protein sequence ID" value="RLN63761.1"/>
    <property type="molecule type" value="Genomic_DNA"/>
</dbReference>
<evidence type="ECO:0000313" key="11">
    <source>
        <dbReference type="Proteomes" id="UP000277300"/>
    </source>
</evidence>
<keyword evidence="4" id="KW-0560">Oxidoreductase</keyword>
<dbReference type="InterPro" id="IPR050369">
    <property type="entry name" value="RBOH/FRE"/>
</dbReference>
<keyword evidence="3 7" id="KW-1133">Transmembrane helix</keyword>
<organism evidence="10 11">
    <name type="scientific">Phytophthora kernoviae</name>
    <dbReference type="NCBI Taxonomy" id="325452"/>
    <lineage>
        <taxon>Eukaryota</taxon>
        <taxon>Sar</taxon>
        <taxon>Stramenopiles</taxon>
        <taxon>Oomycota</taxon>
        <taxon>Peronosporomycetes</taxon>
        <taxon>Peronosporales</taxon>
        <taxon>Peronosporaceae</taxon>
        <taxon>Phytophthora</taxon>
    </lineage>
</organism>
<evidence type="ECO:0000256" key="7">
    <source>
        <dbReference type="SAM" id="Phobius"/>
    </source>
</evidence>
<comment type="caution">
    <text evidence="10">The sequence shown here is derived from an EMBL/GenBank/DDBJ whole genome shotgun (WGS) entry which is preliminary data.</text>
</comment>
<dbReference type="SUPFAM" id="SSF52343">
    <property type="entry name" value="Ferredoxin reductase-like, C-terminal NADP-linked domain"/>
    <property type="match status" value="1"/>
</dbReference>
<dbReference type="PROSITE" id="PS51384">
    <property type="entry name" value="FAD_FR"/>
    <property type="match status" value="1"/>
</dbReference>
<gene>
    <name evidence="9" type="ORF">BBJ29_004733</name>
    <name evidence="10" type="ORF">BBP00_00003894</name>
</gene>
<dbReference type="Proteomes" id="UP000284657">
    <property type="component" value="Unassembled WGS sequence"/>
</dbReference>
<dbReference type="PRINTS" id="PR00410">
    <property type="entry name" value="PHEHYDRXLASE"/>
</dbReference>
<evidence type="ECO:0000313" key="9">
    <source>
        <dbReference type="EMBL" id="RLN45430.1"/>
    </source>
</evidence>
<feature type="region of interest" description="Disordered" evidence="6">
    <location>
        <begin position="1"/>
        <end position="24"/>
    </location>
</feature>
<dbReference type="EMBL" id="MBAD02002675">
    <property type="protein sequence ID" value="RLN45430.1"/>
    <property type="molecule type" value="Genomic_DNA"/>
</dbReference>
<dbReference type="InterPro" id="IPR013130">
    <property type="entry name" value="Fe3_Rdtase_TM_dom"/>
</dbReference>
<feature type="domain" description="FAD-binding FR-type" evidence="8">
    <location>
        <begin position="254"/>
        <end position="358"/>
    </location>
</feature>
<dbReference type="SFLD" id="SFLDS00052">
    <property type="entry name" value="Ferric_Reductase_Domain"/>
    <property type="match status" value="1"/>
</dbReference>
<accession>A0A3F2RT89</accession>
<protein>
    <recommendedName>
        <fullName evidence="8">FAD-binding FR-type domain-containing protein</fullName>
    </recommendedName>
</protein>
<dbReference type="GO" id="GO:0016491">
    <property type="term" value="F:oxidoreductase activity"/>
    <property type="evidence" value="ECO:0007669"/>
    <property type="project" value="UniProtKB-KW"/>
</dbReference>
<feature type="transmembrane region" description="Helical" evidence="7">
    <location>
        <begin position="214"/>
        <end position="231"/>
    </location>
</feature>
<dbReference type="Pfam" id="PF01794">
    <property type="entry name" value="Ferric_reduct"/>
    <property type="match status" value="1"/>
</dbReference>
<name>A0A3F2RT89_9STRA</name>
<evidence type="ECO:0000256" key="1">
    <source>
        <dbReference type="ARBA" id="ARBA00004141"/>
    </source>
</evidence>
<dbReference type="InterPro" id="IPR039261">
    <property type="entry name" value="FNR_nucleotide-bd"/>
</dbReference>
<evidence type="ECO:0000313" key="12">
    <source>
        <dbReference type="Proteomes" id="UP000284657"/>
    </source>
</evidence>